<comment type="caution">
    <text evidence="9">The sequence shown here is derived from an EMBL/GenBank/DDBJ whole genome shotgun (WGS) entry which is preliminary data.</text>
</comment>
<evidence type="ECO:0000256" key="4">
    <source>
        <dbReference type="ARBA" id="ARBA00023125"/>
    </source>
</evidence>
<evidence type="ECO:0000256" key="5">
    <source>
        <dbReference type="ARBA" id="ARBA00023163"/>
    </source>
</evidence>
<evidence type="ECO:0000259" key="8">
    <source>
        <dbReference type="PROSITE" id="PS50110"/>
    </source>
</evidence>
<dbReference type="PROSITE" id="PS50043">
    <property type="entry name" value="HTH_LUXR_2"/>
    <property type="match status" value="1"/>
</dbReference>
<feature type="domain" description="Response regulatory" evidence="8">
    <location>
        <begin position="11"/>
        <end position="125"/>
    </location>
</feature>
<feature type="modified residue" description="4-aspartylphosphate" evidence="6">
    <location>
        <position position="60"/>
    </location>
</feature>
<name>A0A317MXI8_9GAMM</name>
<dbReference type="InterPro" id="IPR036388">
    <property type="entry name" value="WH-like_DNA-bd_sf"/>
</dbReference>
<dbReference type="InterPro" id="IPR001789">
    <property type="entry name" value="Sig_transdc_resp-reg_receiver"/>
</dbReference>
<dbReference type="InterPro" id="IPR000792">
    <property type="entry name" value="Tscrpt_reg_LuxR_C"/>
</dbReference>
<evidence type="ECO:0000313" key="9">
    <source>
        <dbReference type="EMBL" id="PWV63234.1"/>
    </source>
</evidence>
<dbReference type="OrthoDB" id="9802186at2"/>
<dbReference type="PROSITE" id="PS00622">
    <property type="entry name" value="HTH_LUXR_1"/>
    <property type="match status" value="1"/>
</dbReference>
<dbReference type="Pfam" id="PF00072">
    <property type="entry name" value="Response_reg"/>
    <property type="match status" value="1"/>
</dbReference>
<organism evidence="9 10">
    <name type="scientific">Plasticicumulans acidivorans</name>
    <dbReference type="NCBI Taxonomy" id="886464"/>
    <lineage>
        <taxon>Bacteria</taxon>
        <taxon>Pseudomonadati</taxon>
        <taxon>Pseudomonadota</taxon>
        <taxon>Gammaproteobacteria</taxon>
        <taxon>Candidatus Competibacteraceae</taxon>
        <taxon>Plasticicumulans</taxon>
    </lineage>
</organism>
<proteinExistence type="predicted"/>
<accession>A0A317MXI8</accession>
<keyword evidence="1 6" id="KW-0597">Phosphoprotein</keyword>
<feature type="domain" description="HTH luxR-type" evidence="7">
    <location>
        <begin position="141"/>
        <end position="206"/>
    </location>
</feature>
<keyword evidence="5" id="KW-0804">Transcription</keyword>
<dbReference type="SUPFAM" id="SSF52172">
    <property type="entry name" value="CheY-like"/>
    <property type="match status" value="1"/>
</dbReference>
<dbReference type="AlphaFoldDB" id="A0A317MXI8"/>
<keyword evidence="4" id="KW-0238">DNA-binding</keyword>
<evidence type="ECO:0000256" key="3">
    <source>
        <dbReference type="ARBA" id="ARBA00023015"/>
    </source>
</evidence>
<dbReference type="SMART" id="SM00448">
    <property type="entry name" value="REC"/>
    <property type="match status" value="1"/>
</dbReference>
<evidence type="ECO:0000256" key="1">
    <source>
        <dbReference type="ARBA" id="ARBA00022553"/>
    </source>
</evidence>
<evidence type="ECO:0000256" key="2">
    <source>
        <dbReference type="ARBA" id="ARBA00023012"/>
    </source>
</evidence>
<dbReference type="InterPro" id="IPR016032">
    <property type="entry name" value="Sig_transdc_resp-reg_C-effctor"/>
</dbReference>
<dbReference type="GO" id="GO:0006355">
    <property type="term" value="P:regulation of DNA-templated transcription"/>
    <property type="evidence" value="ECO:0007669"/>
    <property type="project" value="InterPro"/>
</dbReference>
<dbReference type="CDD" id="cd17537">
    <property type="entry name" value="REC_FixJ"/>
    <property type="match status" value="1"/>
</dbReference>
<keyword evidence="10" id="KW-1185">Reference proteome</keyword>
<keyword evidence="2" id="KW-0902">Two-component regulatory system</keyword>
<evidence type="ECO:0000313" key="10">
    <source>
        <dbReference type="Proteomes" id="UP000246569"/>
    </source>
</evidence>
<sequence>MPPSVPATDPIVCIVDDDAALRRSLLYLGDSVGWAMQAYACAEDFLREGLPLRPDCLVVDVRMPGMSGLELQRELQLRRVELPLIFISGHGDIAMAVDAMKHGAVDFLEKPFRDQALLDAVERALRARRQAAVAAAQQRACAERLDALTPREREVAEYVACGLANKRIARLLEISEKTVHVHRQHVFEKTGCGSAAELARLFAQADPEFLARAQALAPGED</sequence>
<dbReference type="GO" id="GO:0003677">
    <property type="term" value="F:DNA binding"/>
    <property type="evidence" value="ECO:0007669"/>
    <property type="project" value="UniProtKB-KW"/>
</dbReference>
<evidence type="ECO:0000259" key="7">
    <source>
        <dbReference type="PROSITE" id="PS50043"/>
    </source>
</evidence>
<dbReference type="SUPFAM" id="SSF46894">
    <property type="entry name" value="C-terminal effector domain of the bipartite response regulators"/>
    <property type="match status" value="1"/>
</dbReference>
<dbReference type="GO" id="GO:0000160">
    <property type="term" value="P:phosphorelay signal transduction system"/>
    <property type="evidence" value="ECO:0007669"/>
    <property type="project" value="UniProtKB-KW"/>
</dbReference>
<dbReference type="Gene3D" id="3.40.50.2300">
    <property type="match status" value="1"/>
</dbReference>
<protein>
    <submittedName>
        <fullName evidence="9">LuxR family two component transcriptional regulator</fullName>
    </submittedName>
</protein>
<reference evidence="9 10" key="1">
    <citation type="submission" date="2018-05" db="EMBL/GenBank/DDBJ databases">
        <title>Genomic Encyclopedia of Type Strains, Phase IV (KMG-IV): sequencing the most valuable type-strain genomes for metagenomic binning, comparative biology and taxonomic classification.</title>
        <authorList>
            <person name="Goeker M."/>
        </authorList>
    </citation>
    <scope>NUCLEOTIDE SEQUENCE [LARGE SCALE GENOMIC DNA]</scope>
    <source>
        <strain evidence="9 10">DSM 23606</strain>
    </source>
</reference>
<dbReference type="FunFam" id="3.40.50.2300:FF:000018">
    <property type="entry name" value="DNA-binding transcriptional regulator NtrC"/>
    <property type="match status" value="1"/>
</dbReference>
<dbReference type="SMART" id="SM00421">
    <property type="entry name" value="HTH_LUXR"/>
    <property type="match status" value="1"/>
</dbReference>
<dbReference type="Gene3D" id="1.10.10.10">
    <property type="entry name" value="Winged helix-like DNA-binding domain superfamily/Winged helix DNA-binding domain"/>
    <property type="match status" value="1"/>
</dbReference>
<dbReference type="RefSeq" id="WP_110017744.1">
    <property type="nucleotide sequence ID" value="NZ_QGTJ01000003.1"/>
</dbReference>
<gene>
    <name evidence="9" type="ORF">C7443_103159</name>
</gene>
<dbReference type="InterPro" id="IPR011006">
    <property type="entry name" value="CheY-like_superfamily"/>
</dbReference>
<dbReference type="Pfam" id="PF00196">
    <property type="entry name" value="GerE"/>
    <property type="match status" value="1"/>
</dbReference>
<keyword evidence="3" id="KW-0805">Transcription regulation</keyword>
<dbReference type="PANTHER" id="PTHR44688:SF16">
    <property type="entry name" value="DNA-BINDING TRANSCRIPTIONAL ACTIVATOR DEVR_DOSR"/>
    <property type="match status" value="1"/>
</dbReference>
<dbReference type="EMBL" id="QGTJ01000003">
    <property type="protein sequence ID" value="PWV63234.1"/>
    <property type="molecule type" value="Genomic_DNA"/>
</dbReference>
<dbReference type="Proteomes" id="UP000246569">
    <property type="component" value="Unassembled WGS sequence"/>
</dbReference>
<dbReference type="PROSITE" id="PS50110">
    <property type="entry name" value="RESPONSE_REGULATORY"/>
    <property type="match status" value="1"/>
</dbReference>
<dbReference type="PRINTS" id="PR00038">
    <property type="entry name" value="HTHLUXR"/>
</dbReference>
<dbReference type="CDD" id="cd06170">
    <property type="entry name" value="LuxR_C_like"/>
    <property type="match status" value="1"/>
</dbReference>
<evidence type="ECO:0000256" key="6">
    <source>
        <dbReference type="PROSITE-ProRule" id="PRU00169"/>
    </source>
</evidence>
<dbReference type="PANTHER" id="PTHR44688">
    <property type="entry name" value="DNA-BINDING TRANSCRIPTIONAL ACTIVATOR DEVR_DOSR"/>
    <property type="match status" value="1"/>
</dbReference>